<dbReference type="GO" id="GO:0003682">
    <property type="term" value="F:chromatin binding"/>
    <property type="evidence" value="ECO:0007669"/>
    <property type="project" value="TreeGrafter"/>
</dbReference>
<dbReference type="FunFam" id="1.10.8.60:FF:000116">
    <property type="entry name" value="p-loop containing nucleoside triphosphate hydrolase superfamily protein"/>
    <property type="match status" value="1"/>
</dbReference>
<dbReference type="GO" id="GO:0000077">
    <property type="term" value="P:DNA damage checkpoint signaling"/>
    <property type="evidence" value="ECO:0007669"/>
    <property type="project" value="TreeGrafter"/>
</dbReference>
<evidence type="ECO:0000256" key="4">
    <source>
        <dbReference type="ARBA" id="ARBA00022763"/>
    </source>
</evidence>
<gene>
    <name evidence="9" type="ORF">Ahy_B10g103723</name>
</gene>
<dbReference type="InterPro" id="IPR027417">
    <property type="entry name" value="P-loop_NTPase"/>
</dbReference>
<dbReference type="GO" id="GO:0033314">
    <property type="term" value="P:mitotic DNA replication checkpoint signaling"/>
    <property type="evidence" value="ECO:0007669"/>
    <property type="project" value="TreeGrafter"/>
</dbReference>
<comment type="similarity">
    <text evidence="2">Belongs to the rad17/RAD24 family.</text>
</comment>
<organism evidence="9 10">
    <name type="scientific">Arachis hypogaea</name>
    <name type="common">Peanut</name>
    <dbReference type="NCBI Taxonomy" id="3818"/>
    <lineage>
        <taxon>Eukaryota</taxon>
        <taxon>Viridiplantae</taxon>
        <taxon>Streptophyta</taxon>
        <taxon>Embryophyta</taxon>
        <taxon>Tracheophyta</taxon>
        <taxon>Spermatophyta</taxon>
        <taxon>Magnoliopsida</taxon>
        <taxon>eudicotyledons</taxon>
        <taxon>Gunneridae</taxon>
        <taxon>Pentapetalae</taxon>
        <taxon>rosids</taxon>
        <taxon>fabids</taxon>
        <taxon>Fabales</taxon>
        <taxon>Fabaceae</taxon>
        <taxon>Papilionoideae</taxon>
        <taxon>50 kb inversion clade</taxon>
        <taxon>dalbergioids sensu lato</taxon>
        <taxon>Dalbergieae</taxon>
        <taxon>Pterocarpus clade</taxon>
        <taxon>Arachis</taxon>
    </lineage>
</organism>
<evidence type="ECO:0000313" key="10">
    <source>
        <dbReference type="Proteomes" id="UP000289738"/>
    </source>
</evidence>
<dbReference type="STRING" id="3818.A0A444X458"/>
<feature type="region of interest" description="Disordered" evidence="8">
    <location>
        <begin position="1"/>
        <end position="30"/>
    </location>
</feature>
<sequence>MKNSPRMNNVPIANPNYIGTPNRHEAGEKEGLSDIKRRKCNKTVTARKRVSKSNKTKKNVLVNGNKETASSDSVQKIDLRLEAKLSGEEYSRMFAGQQIHPFFSLWKLGKKSQELDKTKHSLCTDRREDGRIFNGPVHIFESCQDGTSSLDWNNWTFLGKTTIAKYSSETPNLPVLTSSVEPLNFDNLHSAVDQSHALISQNAMPCSDGQLSLLPDILQEISLANSAVPDDQPICPSKSDDAKMDLELDGVSTFSGQAGCFRSSDTQPLNRFFQESMKSYYHSCQGKSGSLWIHKYKPTKAFEVCGNYESVNFLHEWLKLWKERRKQSRMHSANGDQSDLQDYDYNGSDCDSDLENVHQDKFLQNLLLITGPVGSGKSAAVYACAQEQGFDVLELNTSDWRNGTAVKQYFGDALGSHGFKRLLEHTVCSREKKTVKLPSAPAFPNDKAAEDIDKDVIELITISDDGSQSPDGTSWSLHRKSSEFTCYNVQTLILVEDVDVLFPEDHGCISAIQHIAKTAKGPIILTSNSNKVGLPGNFERLNISFSLPLADELLCHLYMVCVTEDINSSPLLLERFIQSCNGDIRKIIMQLQFWFQSKNYAKDQKVQTFYSSIPFDLEATHQILPKIIPWSFPSEFSKLIETEVARLITIVEEDSCMQGLRMKEFHAVERKFDSDVQSMDTNYVDTAKRNRSISKCGQSDSQYSSTMSELSSCSGLLGISSWQNCQKKPVISSGSVNKDPNDNGQSTYFEPYNGQTFEVNNESPCKFQSETYTSKSFHKIACSGLDDCKCSGTAEVACLTENRIGTTFSAVTSGLLSGPTNFFPNNNVTPFTLSDYQGRSKFLQKFEPLDARIQESYSTAAVQDFRDENNEATSLYDTTRDDFKPKSELDYNLIMETDEVQNMWRKLRDHRMDLGQHGTAEQLGAIQVVKLASGLSNLLSECDLLFRNHQEKECGIMEHPKFLSDEDTFNWYDEQAMMSTIAVHGFCFYAKCISDVGSMFGFEPKNNTDITSEMLASTTNVMTLGKLSRQDHKKITTLYTNKQLELKKAMNDTKSESKTSLMKVIQSIVPTRLSLALKGTAFNEYLSTVRQISISEGLRILQGVEKKRGKRARSAQHYLSRCTMMSPEDISLVCQGDLYSKMSSQFAAEVKSNCT</sequence>
<dbReference type="GO" id="GO:0005524">
    <property type="term" value="F:ATP binding"/>
    <property type="evidence" value="ECO:0007669"/>
    <property type="project" value="UniProtKB-KW"/>
</dbReference>
<dbReference type="SMR" id="A0A444X458"/>
<keyword evidence="6" id="KW-0539">Nucleus</keyword>
<dbReference type="GO" id="GO:0003689">
    <property type="term" value="F:DNA clamp loader activity"/>
    <property type="evidence" value="ECO:0007669"/>
    <property type="project" value="TreeGrafter"/>
</dbReference>
<comment type="subcellular location">
    <subcellularLocation>
        <location evidence="1">Nucleus</location>
    </subcellularLocation>
</comment>
<dbReference type="GO" id="GO:0006281">
    <property type="term" value="P:DNA repair"/>
    <property type="evidence" value="ECO:0007669"/>
    <property type="project" value="InterPro"/>
</dbReference>
<keyword evidence="10" id="KW-1185">Reference proteome</keyword>
<dbReference type="EMBL" id="SDMP01000020">
    <property type="protein sequence ID" value="RYQ84413.1"/>
    <property type="molecule type" value="Genomic_DNA"/>
</dbReference>
<dbReference type="Gene3D" id="3.40.50.300">
    <property type="entry name" value="P-loop containing nucleotide triphosphate hydrolases"/>
    <property type="match status" value="1"/>
</dbReference>
<evidence type="ECO:0000256" key="3">
    <source>
        <dbReference type="ARBA" id="ARBA00022741"/>
    </source>
</evidence>
<proteinExistence type="inferred from homology"/>
<keyword evidence="4" id="KW-0227">DNA damage</keyword>
<evidence type="ECO:0000256" key="7">
    <source>
        <dbReference type="ARBA" id="ARBA00023306"/>
    </source>
</evidence>
<comment type="caution">
    <text evidence="9">The sequence shown here is derived from an EMBL/GenBank/DDBJ whole genome shotgun (WGS) entry which is preliminary data.</text>
</comment>
<evidence type="ECO:0000256" key="5">
    <source>
        <dbReference type="ARBA" id="ARBA00022840"/>
    </source>
</evidence>
<keyword evidence="7" id="KW-0131">Cell cycle</keyword>
<keyword evidence="5" id="KW-0067">ATP-binding</keyword>
<protein>
    <recommendedName>
        <fullName evidence="11">AAA+ ATPase domain-containing protein</fullName>
    </recommendedName>
</protein>
<evidence type="ECO:0000256" key="8">
    <source>
        <dbReference type="SAM" id="MobiDB-lite"/>
    </source>
</evidence>
<evidence type="ECO:0000313" key="9">
    <source>
        <dbReference type="EMBL" id="RYQ84413.1"/>
    </source>
</evidence>
<dbReference type="Gramene" id="arahy.Tifrunner.gnm2.ann2.Ah20g277100.1">
    <property type="protein sequence ID" value="arahy.Tifrunner.gnm2.ann2.Ah20g277100.1-CDS"/>
    <property type="gene ID" value="arahy.Tifrunner.gnm2.ann2.Ah20g277100"/>
</dbReference>
<dbReference type="AlphaFoldDB" id="A0A444X458"/>
<evidence type="ECO:0000256" key="1">
    <source>
        <dbReference type="ARBA" id="ARBA00004123"/>
    </source>
</evidence>
<accession>A0A444X458</accession>
<name>A0A444X458_ARAHY</name>
<dbReference type="PANTHER" id="PTHR12172">
    <property type="entry name" value="CELL CYCLE CHECKPOINT PROTEIN RAD17"/>
    <property type="match status" value="1"/>
</dbReference>
<keyword evidence="3" id="KW-0547">Nucleotide-binding</keyword>
<dbReference type="PANTHER" id="PTHR12172:SF4">
    <property type="entry name" value="NUCLEOSIDE TRIPHOSPHATE HYDROLASE SUPERFAMILY PROTEIN, PUTATIVE-RELATED"/>
    <property type="match status" value="1"/>
</dbReference>
<evidence type="ECO:0008006" key="11">
    <source>
        <dbReference type="Google" id="ProtNLM"/>
    </source>
</evidence>
<dbReference type="Gene3D" id="1.10.8.60">
    <property type="match status" value="1"/>
</dbReference>
<dbReference type="GO" id="GO:0005634">
    <property type="term" value="C:nucleus"/>
    <property type="evidence" value="ECO:0007669"/>
    <property type="project" value="UniProtKB-SubCell"/>
</dbReference>
<dbReference type="InterPro" id="IPR004582">
    <property type="entry name" value="Checkpoint_prot_Rad17_Rad24"/>
</dbReference>
<dbReference type="Proteomes" id="UP000289738">
    <property type="component" value="Chromosome B10"/>
</dbReference>
<reference evidence="9 10" key="1">
    <citation type="submission" date="2019-01" db="EMBL/GenBank/DDBJ databases">
        <title>Sequencing of cultivated peanut Arachis hypogaea provides insights into genome evolution and oil improvement.</title>
        <authorList>
            <person name="Chen X."/>
        </authorList>
    </citation>
    <scope>NUCLEOTIDE SEQUENCE [LARGE SCALE GENOMIC DNA]</scope>
    <source>
        <strain evidence="10">cv. Fuhuasheng</strain>
        <tissue evidence="9">Leaves</tissue>
    </source>
</reference>
<evidence type="ECO:0000256" key="2">
    <source>
        <dbReference type="ARBA" id="ARBA00006168"/>
    </source>
</evidence>
<evidence type="ECO:0000256" key="6">
    <source>
        <dbReference type="ARBA" id="ARBA00023242"/>
    </source>
</evidence>
<dbReference type="SUPFAM" id="SSF52540">
    <property type="entry name" value="P-loop containing nucleoside triphosphate hydrolases"/>
    <property type="match status" value="1"/>
</dbReference>